<comment type="subcellular location">
    <subcellularLocation>
        <location evidence="1">Cell projection</location>
        <location evidence="1">Cilium</location>
    </subcellularLocation>
    <subcellularLocation>
        <location evidence="2">Cytoplasm</location>
    </subcellularLocation>
</comment>
<evidence type="ECO:0000256" key="4">
    <source>
        <dbReference type="ARBA" id="ARBA00022737"/>
    </source>
</evidence>
<keyword evidence="5" id="KW-0969">Cilium</keyword>
<dbReference type="InterPro" id="IPR011042">
    <property type="entry name" value="6-blade_b-propeller_TolB-like"/>
</dbReference>
<keyword evidence="6" id="KW-0966">Cell projection</keyword>
<gene>
    <name evidence="10" type="ORF">SBA1_1240001</name>
</gene>
<feature type="domain" description="HYDIN/VesB/CFA65-like Ig-like" evidence="9">
    <location>
        <begin position="651"/>
        <end position="747"/>
    </location>
</feature>
<evidence type="ECO:0000259" key="8">
    <source>
        <dbReference type="Pfam" id="PF22073"/>
    </source>
</evidence>
<dbReference type="SUPFAM" id="SSF101898">
    <property type="entry name" value="NHL repeat"/>
    <property type="match status" value="1"/>
</dbReference>
<evidence type="ECO:0000259" key="9">
    <source>
        <dbReference type="Pfam" id="PF22544"/>
    </source>
</evidence>
<dbReference type="Proteomes" id="UP000238701">
    <property type="component" value="Unassembled WGS sequence"/>
</dbReference>
<evidence type="ECO:0000313" key="11">
    <source>
        <dbReference type="Proteomes" id="UP000238701"/>
    </source>
</evidence>
<dbReference type="InterPro" id="IPR013783">
    <property type="entry name" value="Ig-like_fold"/>
</dbReference>
<evidence type="ECO:0000256" key="2">
    <source>
        <dbReference type="ARBA" id="ARBA00004496"/>
    </source>
</evidence>
<dbReference type="InterPro" id="IPR001258">
    <property type="entry name" value="NHL_repeat"/>
</dbReference>
<dbReference type="Gene3D" id="2.60.40.10">
    <property type="entry name" value="Immunoglobulins"/>
    <property type="match status" value="4"/>
</dbReference>
<proteinExistence type="predicted"/>
<name>A0A2U3K458_9BACT</name>
<dbReference type="PANTHER" id="PTHR13833">
    <property type="match status" value="1"/>
</dbReference>
<dbReference type="GO" id="GO:0005737">
    <property type="term" value="C:cytoplasm"/>
    <property type="evidence" value="ECO:0007669"/>
    <property type="project" value="UniProtKB-SubCell"/>
</dbReference>
<dbReference type="PANTHER" id="PTHR13833:SF71">
    <property type="entry name" value="NHL DOMAIN-CONTAINING PROTEIN"/>
    <property type="match status" value="1"/>
</dbReference>
<dbReference type="InterPro" id="IPR054090">
    <property type="entry name" value="Cep192_Spd-2-like_dom"/>
</dbReference>
<dbReference type="Gene3D" id="2.120.10.30">
    <property type="entry name" value="TolB, C-terminal domain"/>
    <property type="match status" value="2"/>
</dbReference>
<dbReference type="Pfam" id="PF22544">
    <property type="entry name" value="HYDIN_VesB_CFA65-like_Ig"/>
    <property type="match status" value="1"/>
</dbReference>
<dbReference type="NCBIfam" id="NF012200">
    <property type="entry name" value="choice_anch_D"/>
    <property type="match status" value="4"/>
</dbReference>
<dbReference type="EMBL" id="OMOD01000029">
    <property type="protein sequence ID" value="SPF34330.1"/>
    <property type="molecule type" value="Genomic_DNA"/>
</dbReference>
<protein>
    <submittedName>
        <fullName evidence="10">Uncharacterized protein</fullName>
    </submittedName>
</protein>
<accession>A0A2U3K458</accession>
<evidence type="ECO:0000256" key="1">
    <source>
        <dbReference type="ARBA" id="ARBA00004138"/>
    </source>
</evidence>
<sequence length="750" mass="75790">MSGVAGGTPSLYYPVGVYADPTSTKVYVGGDQGEAVYEWNSANNEITGFAGSGVAGFAGDGSSASSLSTEVYYPLGLGRDSKGNIYFADQENCAIREVEASNGDITTVAGGSPGALKGCGYVNSGAVNSQFYLPEGVAFDSSNNMYVADYGNCAIRKMTATTGAFTTIAGVGPPTATCGYTGDGGPAVSAEIYYPLSVALDAANNLYFSEQNGTNTCRIREIVAQTGFIQTVAGDGSCGYTGDGSALGNSIYQGYVTADPNGNLFFSDYYNQLVRWVTPSGWMLTFGGIYNTAGFTGDGGPALSATFYYPSGIARDSQGNTYVADEYNQRVRRITPFAGYGMSTTNLTFETQPAGTTSDFQPVAVSAIGPTTISAIAVTAGFSEIDDCVGQSLTANQTCEIDVYFAPTAASKVNGSLTITSNAFLKANPNKITLSGTGSGLSLTGSLAFGVDLLKTAEPKTVTLNNSGASVTPSKIFLTETTDFSITGGTCAAGTAVATGKSCTIIVTFNPQTIGGKKGTLAILSNDPASPLLAQATGTSTEVKTSAPSIAFGSISYGTTLTKDLTISNIGTASFTLSEAITPSGSGFEISSTGNTCTSSLAAGASCTLPVEFAPTAVGAAPAATLTLTTNGGSNPAISLSGTATTDVSATPNPLNFTTITHGTTETSTVVVKNVGTIALLKVSATLIGGTNPSEFSVVTNGCSAGVAPTSTCNVTVKFQPAAAASYTATLTLTTNGGQNPVITLNGTGD</sequence>
<dbReference type="InterPro" id="IPR053879">
    <property type="entry name" value="HYDIN_VesB_CFA65-like_Ig"/>
</dbReference>
<dbReference type="Pfam" id="PF22073">
    <property type="entry name" value="Cep192_D4"/>
    <property type="match status" value="1"/>
</dbReference>
<organism evidence="10 11">
    <name type="scientific">Candidatus Sulfotelmatobacter kueseliae</name>
    <dbReference type="NCBI Taxonomy" id="2042962"/>
    <lineage>
        <taxon>Bacteria</taxon>
        <taxon>Pseudomonadati</taxon>
        <taxon>Acidobacteriota</taxon>
        <taxon>Terriglobia</taxon>
        <taxon>Terriglobales</taxon>
        <taxon>Candidatus Korobacteraceae</taxon>
        <taxon>Candidatus Sulfotelmatobacter</taxon>
    </lineage>
</organism>
<evidence type="ECO:0000256" key="7">
    <source>
        <dbReference type="PROSITE-ProRule" id="PRU00504"/>
    </source>
</evidence>
<feature type="domain" description="Cep192/Spd-2-like" evidence="8">
    <location>
        <begin position="542"/>
        <end position="643"/>
    </location>
</feature>
<keyword evidence="4" id="KW-0677">Repeat</keyword>
<dbReference type="Pfam" id="PF01436">
    <property type="entry name" value="NHL"/>
    <property type="match status" value="2"/>
</dbReference>
<reference evidence="11" key="1">
    <citation type="submission" date="2018-02" db="EMBL/GenBank/DDBJ databases">
        <authorList>
            <person name="Hausmann B."/>
        </authorList>
    </citation>
    <scope>NUCLEOTIDE SEQUENCE [LARGE SCALE GENOMIC DNA]</scope>
    <source>
        <strain evidence="11">Peat soil MAG SbA1</strain>
    </source>
</reference>
<evidence type="ECO:0000313" key="10">
    <source>
        <dbReference type="EMBL" id="SPF34330.1"/>
    </source>
</evidence>
<feature type="repeat" description="NHL" evidence="7">
    <location>
        <begin position="125"/>
        <end position="161"/>
    </location>
</feature>
<evidence type="ECO:0000256" key="6">
    <source>
        <dbReference type="ARBA" id="ARBA00023273"/>
    </source>
</evidence>
<evidence type="ECO:0000256" key="3">
    <source>
        <dbReference type="ARBA" id="ARBA00022490"/>
    </source>
</evidence>
<dbReference type="PROSITE" id="PS51125">
    <property type="entry name" value="NHL"/>
    <property type="match status" value="1"/>
</dbReference>
<evidence type="ECO:0000256" key="5">
    <source>
        <dbReference type="ARBA" id="ARBA00023069"/>
    </source>
</evidence>
<keyword evidence="3" id="KW-0963">Cytoplasm</keyword>
<dbReference type="AlphaFoldDB" id="A0A2U3K458"/>